<name>A0AAV2NJS0_9HYME</name>
<accession>A0AAV2NJS0</accession>
<dbReference type="EMBL" id="OZ034825">
    <property type="protein sequence ID" value="CAL1680283.1"/>
    <property type="molecule type" value="Genomic_DNA"/>
</dbReference>
<protein>
    <submittedName>
        <fullName evidence="1">Uncharacterized protein</fullName>
    </submittedName>
</protein>
<organism evidence="1 2">
    <name type="scientific">Lasius platythorax</name>
    <dbReference type="NCBI Taxonomy" id="488582"/>
    <lineage>
        <taxon>Eukaryota</taxon>
        <taxon>Metazoa</taxon>
        <taxon>Ecdysozoa</taxon>
        <taxon>Arthropoda</taxon>
        <taxon>Hexapoda</taxon>
        <taxon>Insecta</taxon>
        <taxon>Pterygota</taxon>
        <taxon>Neoptera</taxon>
        <taxon>Endopterygota</taxon>
        <taxon>Hymenoptera</taxon>
        <taxon>Apocrita</taxon>
        <taxon>Aculeata</taxon>
        <taxon>Formicoidea</taxon>
        <taxon>Formicidae</taxon>
        <taxon>Formicinae</taxon>
        <taxon>Lasius</taxon>
        <taxon>Lasius</taxon>
    </lineage>
</organism>
<reference evidence="1" key="1">
    <citation type="submission" date="2024-04" db="EMBL/GenBank/DDBJ databases">
        <authorList>
            <consortium name="Molecular Ecology Group"/>
        </authorList>
    </citation>
    <scope>NUCLEOTIDE SEQUENCE</scope>
</reference>
<gene>
    <name evidence="1" type="ORF">LPLAT_LOCUS6337</name>
</gene>
<dbReference type="Proteomes" id="UP001497644">
    <property type="component" value="Chromosome 2"/>
</dbReference>
<dbReference type="AlphaFoldDB" id="A0AAV2NJS0"/>
<sequence length="74" mass="8360">MECARLLGHSDGWLCLRDLTSRSESRTAALVQYRSYILRRQDDDPASGLICPNRIPSAVTVREIEIKETSVVCH</sequence>
<keyword evidence="2" id="KW-1185">Reference proteome</keyword>
<evidence type="ECO:0000313" key="2">
    <source>
        <dbReference type="Proteomes" id="UP001497644"/>
    </source>
</evidence>
<evidence type="ECO:0000313" key="1">
    <source>
        <dbReference type="EMBL" id="CAL1680283.1"/>
    </source>
</evidence>
<proteinExistence type="predicted"/>